<dbReference type="RefSeq" id="XP_040935262.1">
    <property type="nucleotide sequence ID" value="XM_041079328.1"/>
</dbReference>
<dbReference type="PANTHER" id="PTHR32108">
    <property type="entry name" value="DNA-DIRECTED RNA POLYMERASE SUBUNIT ALPHA"/>
    <property type="match status" value="1"/>
</dbReference>
<accession>A0ABM2YXQ1</accession>
<evidence type="ECO:0000313" key="1">
    <source>
        <dbReference type="Proteomes" id="UP000818029"/>
    </source>
</evidence>
<dbReference type="GeneID" id="107927596"/>
<reference evidence="2" key="2">
    <citation type="submission" date="2025-08" db="UniProtKB">
        <authorList>
            <consortium name="RefSeq"/>
        </authorList>
    </citation>
    <scope>IDENTIFICATION</scope>
</reference>
<gene>
    <name evidence="2" type="primary">LOC107927596</name>
</gene>
<keyword evidence="1" id="KW-1185">Reference proteome</keyword>
<dbReference type="Proteomes" id="UP000818029">
    <property type="component" value="Chromosome A10"/>
</dbReference>
<protein>
    <submittedName>
        <fullName evidence="2">Uncharacterized protein isoform X1</fullName>
    </submittedName>
</protein>
<proteinExistence type="predicted"/>
<name>A0ABM2YXQ1_GOSHI</name>
<dbReference type="PANTHER" id="PTHR32108:SF9">
    <property type="entry name" value="REVERSE TRANSCRIPTASE RNASE H-LIKE DOMAIN-CONTAINING PROTEIN"/>
    <property type="match status" value="1"/>
</dbReference>
<evidence type="ECO:0000313" key="2">
    <source>
        <dbReference type="RefSeq" id="XP_040935262.1"/>
    </source>
</evidence>
<reference evidence="1" key="1">
    <citation type="journal article" date="2020" name="Nat. Genet.">
        <title>Genomic diversifications of five Gossypium allopolyploid species and their impact on cotton improvement.</title>
        <authorList>
            <person name="Chen Z.J."/>
            <person name="Sreedasyam A."/>
            <person name="Ando A."/>
            <person name="Song Q."/>
            <person name="De Santiago L.M."/>
            <person name="Hulse-Kemp A.M."/>
            <person name="Ding M."/>
            <person name="Ye W."/>
            <person name="Kirkbride R.C."/>
            <person name="Jenkins J."/>
            <person name="Plott C."/>
            <person name="Lovell J."/>
            <person name="Lin Y.M."/>
            <person name="Vaughn R."/>
            <person name="Liu B."/>
            <person name="Simpson S."/>
            <person name="Scheffler B.E."/>
            <person name="Wen L."/>
            <person name="Saski C.A."/>
            <person name="Grover C.E."/>
            <person name="Hu G."/>
            <person name="Conover J.L."/>
            <person name="Carlson J.W."/>
            <person name="Shu S."/>
            <person name="Boston L.B."/>
            <person name="Williams M."/>
            <person name="Peterson D.G."/>
            <person name="McGee K."/>
            <person name="Jones D.C."/>
            <person name="Wendel J.F."/>
            <person name="Stelly D.M."/>
            <person name="Grimwood J."/>
            <person name="Schmutz J."/>
        </authorList>
    </citation>
    <scope>NUCLEOTIDE SEQUENCE [LARGE SCALE GENOMIC DNA]</scope>
    <source>
        <strain evidence="1">cv. TM-1</strain>
    </source>
</reference>
<sequence length="205" mass="22460">MVWAASFIERRIKSFLITVKESPSTTRHQKPIIRVNSNDFSHARASAMNASNASATSSIRQPRIIPNVYLNAVADFPQNSISNQITSVANAPPGRPWIHSAGAIPSSLYQKVKFIMDGCLVTVEGEEDIVASISADAPYLEVSKDAVECFFRSLEFVNATFVAEGNRIPVPKLSRNTRMSIKLTVGRGARARKGLGKFQQGIVRL</sequence>
<organism evidence="1 2">
    <name type="scientific">Gossypium hirsutum</name>
    <name type="common">Upland cotton</name>
    <name type="synonym">Gossypium mexicanum</name>
    <dbReference type="NCBI Taxonomy" id="3635"/>
    <lineage>
        <taxon>Eukaryota</taxon>
        <taxon>Viridiplantae</taxon>
        <taxon>Streptophyta</taxon>
        <taxon>Embryophyta</taxon>
        <taxon>Tracheophyta</taxon>
        <taxon>Spermatophyta</taxon>
        <taxon>Magnoliopsida</taxon>
        <taxon>eudicotyledons</taxon>
        <taxon>Gunneridae</taxon>
        <taxon>Pentapetalae</taxon>
        <taxon>rosids</taxon>
        <taxon>malvids</taxon>
        <taxon>Malvales</taxon>
        <taxon>Malvaceae</taxon>
        <taxon>Malvoideae</taxon>
        <taxon>Gossypium</taxon>
    </lineage>
</organism>